<dbReference type="Proteomes" id="UP000006322">
    <property type="component" value="Unassembled WGS sequence"/>
</dbReference>
<proteinExistence type="predicted"/>
<evidence type="ECO:0000313" key="2">
    <source>
        <dbReference type="EMBL" id="GAC35465.1"/>
    </source>
</evidence>
<sequence>MDAVEHFVKFYKKLDNQSLTELALLYSDNIVFVDPVRKHQGLPAMRHYFAQLLQNVSTCTFDILQVDKADPTVTVTWVMHFNHPKLKSGKTVSVDGISQLVITNNKISYQRDYYDLGSMLYEHIPLIGSFIRYLKGRLAT</sequence>
<dbReference type="STRING" id="1129793.GPLA_4591"/>
<protein>
    <recommendedName>
        <fullName evidence="1">SnoaL-like domain-containing protein</fullName>
    </recommendedName>
</protein>
<accession>K7AJM0</accession>
<dbReference type="RefSeq" id="WP_007107227.1">
    <property type="nucleotide sequence ID" value="NZ_BAER01000138.1"/>
</dbReference>
<reference evidence="3" key="1">
    <citation type="journal article" date="2014" name="Environ. Microbiol.">
        <title>Comparative genomics of the marine bacterial genus Glaciecola reveals the high degree of genomic diversity and genomic characteristic for cold adaptation.</title>
        <authorList>
            <person name="Qin Q.L."/>
            <person name="Xie B.B."/>
            <person name="Yu Y."/>
            <person name="Shu Y.L."/>
            <person name="Rong J.C."/>
            <person name="Zhang Y.J."/>
            <person name="Zhao D.L."/>
            <person name="Chen X.L."/>
            <person name="Zhang X.Y."/>
            <person name="Chen B."/>
            <person name="Zhou B.C."/>
            <person name="Zhang Y.Z."/>
        </authorList>
    </citation>
    <scope>NUCLEOTIDE SEQUENCE [LARGE SCALE GENOMIC DNA]</scope>
    <source>
        <strain evidence="3">LMG 21857</strain>
    </source>
</reference>
<dbReference type="Pfam" id="PF12680">
    <property type="entry name" value="SnoaL_2"/>
    <property type="match status" value="1"/>
</dbReference>
<dbReference type="EMBL" id="BAER01000138">
    <property type="protein sequence ID" value="GAC35465.1"/>
    <property type="molecule type" value="Genomic_DNA"/>
</dbReference>
<dbReference type="AlphaFoldDB" id="K7AJM0"/>
<dbReference type="SUPFAM" id="SSF54427">
    <property type="entry name" value="NTF2-like"/>
    <property type="match status" value="1"/>
</dbReference>
<dbReference type="InterPro" id="IPR037401">
    <property type="entry name" value="SnoaL-like"/>
</dbReference>
<keyword evidence="3" id="KW-1185">Reference proteome</keyword>
<dbReference type="Gene3D" id="3.10.450.50">
    <property type="match status" value="1"/>
</dbReference>
<comment type="caution">
    <text evidence="2">The sequence shown here is derived from an EMBL/GenBank/DDBJ whole genome shotgun (WGS) entry which is preliminary data.</text>
</comment>
<name>K7AJM0_9ALTE</name>
<dbReference type="OrthoDB" id="1115105at2"/>
<evidence type="ECO:0000259" key="1">
    <source>
        <dbReference type="Pfam" id="PF12680"/>
    </source>
</evidence>
<organism evidence="2 3">
    <name type="scientific">Paraglaciecola polaris LMG 21857</name>
    <dbReference type="NCBI Taxonomy" id="1129793"/>
    <lineage>
        <taxon>Bacteria</taxon>
        <taxon>Pseudomonadati</taxon>
        <taxon>Pseudomonadota</taxon>
        <taxon>Gammaproteobacteria</taxon>
        <taxon>Alteromonadales</taxon>
        <taxon>Alteromonadaceae</taxon>
        <taxon>Paraglaciecola</taxon>
    </lineage>
</organism>
<evidence type="ECO:0000313" key="3">
    <source>
        <dbReference type="Proteomes" id="UP000006322"/>
    </source>
</evidence>
<dbReference type="InterPro" id="IPR032710">
    <property type="entry name" value="NTF2-like_dom_sf"/>
</dbReference>
<gene>
    <name evidence="2" type="ORF">GPLA_4591</name>
</gene>
<feature type="domain" description="SnoaL-like" evidence="1">
    <location>
        <begin position="9"/>
        <end position="108"/>
    </location>
</feature>